<sequence>MHCWARLLKASLAVALCLYLALASAGSIEPVKAALVPTEEGHALSAEFAIDLGPRVEEAVTHGIALYFNLELELTRPRKYWLDEHIAGHSLTYRLSYNPLMRQYRLSTGPLQQMNFASLEQALRALGRITSLPVLEKGRLKIGETYLAALRLALDKSQLPKPFQLDALAYRDWQVEAKVLNWQFQATEAAK</sequence>
<keyword evidence="1" id="KW-0732">Signal</keyword>
<dbReference type="AlphaFoldDB" id="A0A6S6Y1P4"/>
<evidence type="ECO:0000313" key="2">
    <source>
        <dbReference type="EMBL" id="CAB1370781.1"/>
    </source>
</evidence>
<evidence type="ECO:0008006" key="4">
    <source>
        <dbReference type="Google" id="ProtNLM"/>
    </source>
</evidence>
<evidence type="ECO:0000313" key="3">
    <source>
        <dbReference type="Proteomes" id="UP000515733"/>
    </source>
</evidence>
<dbReference type="Pfam" id="PF14334">
    <property type="entry name" value="DUF4390"/>
    <property type="match status" value="1"/>
</dbReference>
<gene>
    <name evidence="2" type="ORF">DENOEST_3627</name>
</gene>
<evidence type="ECO:0000256" key="1">
    <source>
        <dbReference type="SAM" id="SignalP"/>
    </source>
</evidence>
<dbReference type="InterPro" id="IPR025500">
    <property type="entry name" value="DUF4390"/>
</dbReference>
<feature type="signal peptide" evidence="1">
    <location>
        <begin position="1"/>
        <end position="25"/>
    </location>
</feature>
<dbReference type="RefSeq" id="WP_197970751.1">
    <property type="nucleotide sequence ID" value="NZ_NCXS01000002.1"/>
</dbReference>
<dbReference type="KEGG" id="doe:DENOEST_3627"/>
<proteinExistence type="predicted"/>
<reference evidence="2 3" key="1">
    <citation type="submission" date="2020-03" db="EMBL/GenBank/DDBJ databases">
        <authorList>
            <consortium name="Genoscope - CEA"/>
            <person name="William W."/>
        </authorList>
    </citation>
    <scope>NUCLEOTIDE SEQUENCE [LARGE SCALE GENOMIC DNA]</scope>
    <source>
        <strain evidence="3">DSM 16959</strain>
    </source>
</reference>
<protein>
    <recommendedName>
        <fullName evidence="4">DUF4390 domain-containing protein</fullName>
    </recommendedName>
</protein>
<name>A0A6S6Y1P4_9PROT</name>
<dbReference type="EMBL" id="LR778301">
    <property type="protein sequence ID" value="CAB1370781.1"/>
    <property type="molecule type" value="Genomic_DNA"/>
</dbReference>
<dbReference type="Proteomes" id="UP000515733">
    <property type="component" value="Chromosome"/>
</dbReference>
<organism evidence="2 3">
    <name type="scientific">Denitratisoma oestradiolicum</name>
    <dbReference type="NCBI Taxonomy" id="311182"/>
    <lineage>
        <taxon>Bacteria</taxon>
        <taxon>Pseudomonadati</taxon>
        <taxon>Pseudomonadota</taxon>
        <taxon>Betaproteobacteria</taxon>
        <taxon>Nitrosomonadales</taxon>
        <taxon>Sterolibacteriaceae</taxon>
        <taxon>Denitratisoma</taxon>
    </lineage>
</organism>
<keyword evidence="3" id="KW-1185">Reference proteome</keyword>
<accession>A0A6S6Y1P4</accession>
<feature type="chain" id="PRO_5027710675" description="DUF4390 domain-containing protein" evidence="1">
    <location>
        <begin position="26"/>
        <end position="191"/>
    </location>
</feature>